<sequence>MLEESSHHCQHLLTNLKNVSQHTNTWGEFTTAQMVNFTNQHLLSFKNEKQQFQCLQKKNEENCDKAIAEIAEHIGSQKAAEEKVLNGLLDQIKVDQEILVEQKLALKEEVQHGLTQVNGFLQEDLKVDVPTGI</sequence>
<evidence type="ECO:0000313" key="2">
    <source>
        <dbReference type="RefSeq" id="XP_030916832.1"/>
    </source>
</evidence>
<dbReference type="OrthoDB" id="3176171at2759"/>
<dbReference type="GeneID" id="102039433"/>
<gene>
    <name evidence="2" type="primary">LOC102039433</name>
</gene>
<name>A0A8N5EU17_GEOFO</name>
<dbReference type="Proteomes" id="UP000504602">
    <property type="component" value="Unplaced"/>
</dbReference>
<proteinExistence type="predicted"/>
<accession>A0A8N5EU17</accession>
<dbReference type="AlphaFoldDB" id="A0A8N5EU17"/>
<keyword evidence="1" id="KW-1185">Reference proteome</keyword>
<dbReference type="RefSeq" id="XP_030916832.1">
    <property type="nucleotide sequence ID" value="XM_031060972.1"/>
</dbReference>
<evidence type="ECO:0000313" key="1">
    <source>
        <dbReference type="Proteomes" id="UP000504602"/>
    </source>
</evidence>
<organism evidence="1 2">
    <name type="scientific">Geospiza fortis</name>
    <name type="common">Medium ground-finch</name>
    <dbReference type="NCBI Taxonomy" id="48883"/>
    <lineage>
        <taxon>Eukaryota</taxon>
        <taxon>Metazoa</taxon>
        <taxon>Chordata</taxon>
        <taxon>Craniata</taxon>
        <taxon>Vertebrata</taxon>
        <taxon>Euteleostomi</taxon>
        <taxon>Archelosauria</taxon>
        <taxon>Archosauria</taxon>
        <taxon>Dinosauria</taxon>
        <taxon>Saurischia</taxon>
        <taxon>Theropoda</taxon>
        <taxon>Coelurosauria</taxon>
        <taxon>Aves</taxon>
        <taxon>Neognathae</taxon>
        <taxon>Neoaves</taxon>
        <taxon>Telluraves</taxon>
        <taxon>Australaves</taxon>
        <taxon>Passeriformes</taxon>
        <taxon>Thraupidae</taxon>
        <taxon>Geospiza</taxon>
    </lineage>
</organism>
<reference evidence="2" key="1">
    <citation type="submission" date="2025-08" db="UniProtKB">
        <authorList>
            <consortium name="RefSeq"/>
        </authorList>
    </citation>
    <scope>IDENTIFICATION</scope>
</reference>
<protein>
    <submittedName>
        <fullName evidence="2">Kinesin-like protein KIF11</fullName>
    </submittedName>
</protein>